<comment type="subcellular location">
    <subcellularLocation>
        <location evidence="1">Cell membrane</location>
        <topology evidence="1">Multi-pass membrane protein</topology>
    </subcellularLocation>
</comment>
<evidence type="ECO:0000259" key="12">
    <source>
        <dbReference type="PROSITE" id="PS50893"/>
    </source>
</evidence>
<dbReference type="CDD" id="cd02418">
    <property type="entry name" value="Peptidase_C39B"/>
    <property type="match status" value="1"/>
</dbReference>
<dbReference type="InterPro" id="IPR017871">
    <property type="entry name" value="ABC_transporter-like_CS"/>
</dbReference>
<protein>
    <submittedName>
        <fullName evidence="15">ATP-binding cassette subfamily B protein</fullName>
    </submittedName>
</protein>
<name>A0A4R8DGS2_9BACT</name>
<keyword evidence="8 11" id="KW-1133">Transmembrane helix</keyword>
<evidence type="ECO:0000256" key="2">
    <source>
        <dbReference type="ARBA" id="ARBA00022448"/>
    </source>
</evidence>
<dbReference type="GO" id="GO:0016887">
    <property type="term" value="F:ATP hydrolysis activity"/>
    <property type="evidence" value="ECO:0007669"/>
    <property type="project" value="InterPro"/>
</dbReference>
<dbReference type="GO" id="GO:0005524">
    <property type="term" value="F:ATP binding"/>
    <property type="evidence" value="ECO:0007669"/>
    <property type="project" value="UniProtKB-KW"/>
</dbReference>
<dbReference type="Pfam" id="PF00005">
    <property type="entry name" value="ABC_tran"/>
    <property type="match status" value="1"/>
</dbReference>
<dbReference type="GO" id="GO:0034040">
    <property type="term" value="F:ATPase-coupled lipid transmembrane transporter activity"/>
    <property type="evidence" value="ECO:0007669"/>
    <property type="project" value="TreeGrafter"/>
</dbReference>
<dbReference type="Pfam" id="PF03412">
    <property type="entry name" value="Peptidase_C39"/>
    <property type="match status" value="1"/>
</dbReference>
<keyword evidence="9 11" id="KW-0472">Membrane</keyword>
<dbReference type="InterPro" id="IPR003439">
    <property type="entry name" value="ABC_transporter-like_ATP-bd"/>
</dbReference>
<dbReference type="PROSITE" id="PS50929">
    <property type="entry name" value="ABC_TM1F"/>
    <property type="match status" value="1"/>
</dbReference>
<dbReference type="GO" id="GO:0008233">
    <property type="term" value="F:peptidase activity"/>
    <property type="evidence" value="ECO:0007669"/>
    <property type="project" value="InterPro"/>
</dbReference>
<dbReference type="InterPro" id="IPR005074">
    <property type="entry name" value="Peptidase_C39"/>
</dbReference>
<reference evidence="15 16" key="1">
    <citation type="submission" date="2019-03" db="EMBL/GenBank/DDBJ databases">
        <title>Genomic Encyclopedia of Type Strains, Phase IV (KMG-IV): sequencing the most valuable type-strain genomes for metagenomic binning, comparative biology and taxonomic classification.</title>
        <authorList>
            <person name="Goeker M."/>
        </authorList>
    </citation>
    <scope>NUCLEOTIDE SEQUENCE [LARGE SCALE GENOMIC DNA]</scope>
    <source>
        <strain evidence="15 16">DSM 100059</strain>
    </source>
</reference>
<comment type="caution">
    <text evidence="15">The sequence shown here is derived from an EMBL/GenBank/DDBJ whole genome shotgun (WGS) entry which is preliminary data.</text>
</comment>
<evidence type="ECO:0000256" key="6">
    <source>
        <dbReference type="ARBA" id="ARBA00022840"/>
    </source>
</evidence>
<dbReference type="GO" id="GO:0015031">
    <property type="term" value="P:protein transport"/>
    <property type="evidence" value="ECO:0007669"/>
    <property type="project" value="UniProtKB-KW"/>
</dbReference>
<dbReference type="Proteomes" id="UP000294498">
    <property type="component" value="Unassembled WGS sequence"/>
</dbReference>
<feature type="transmembrane region" description="Helical" evidence="11">
    <location>
        <begin position="208"/>
        <end position="232"/>
    </location>
</feature>
<dbReference type="GO" id="GO:0043213">
    <property type="term" value="P:bacteriocin transport"/>
    <property type="evidence" value="ECO:0007669"/>
    <property type="project" value="UniProtKB-KW"/>
</dbReference>
<dbReference type="RefSeq" id="WP_133997508.1">
    <property type="nucleotide sequence ID" value="NZ_SODV01000002.1"/>
</dbReference>
<feature type="transmembrane region" description="Helical" evidence="11">
    <location>
        <begin position="170"/>
        <end position="188"/>
    </location>
</feature>
<dbReference type="GO" id="GO:0140359">
    <property type="term" value="F:ABC-type transporter activity"/>
    <property type="evidence" value="ECO:0007669"/>
    <property type="project" value="InterPro"/>
</dbReference>
<dbReference type="PANTHER" id="PTHR24221">
    <property type="entry name" value="ATP-BINDING CASSETTE SUB-FAMILY B"/>
    <property type="match status" value="1"/>
</dbReference>
<evidence type="ECO:0000256" key="3">
    <source>
        <dbReference type="ARBA" id="ARBA00022475"/>
    </source>
</evidence>
<evidence type="ECO:0000256" key="10">
    <source>
        <dbReference type="ARBA" id="ARBA00043264"/>
    </source>
</evidence>
<keyword evidence="10" id="KW-0080">Bacteriocin transport</keyword>
<dbReference type="CDD" id="cd18571">
    <property type="entry name" value="ABC_6TM_peptidase_like"/>
    <property type="match status" value="1"/>
</dbReference>
<evidence type="ECO:0000259" key="13">
    <source>
        <dbReference type="PROSITE" id="PS50929"/>
    </source>
</evidence>
<evidence type="ECO:0000256" key="11">
    <source>
        <dbReference type="SAM" id="Phobius"/>
    </source>
</evidence>
<feature type="domain" description="Peptidase C39" evidence="14">
    <location>
        <begin position="9"/>
        <end position="129"/>
    </location>
</feature>
<proteinExistence type="predicted"/>
<dbReference type="Pfam" id="PF00664">
    <property type="entry name" value="ABC_membrane"/>
    <property type="match status" value="1"/>
</dbReference>
<keyword evidence="16" id="KW-1185">Reference proteome</keyword>
<evidence type="ECO:0000256" key="4">
    <source>
        <dbReference type="ARBA" id="ARBA00022692"/>
    </source>
</evidence>
<sequence length="734" mass="82798">MAKFPFYQQFDDMDCGPACLRIITRYYGKSYSMEYIRSRSFSSRVGVSLLGLSDASEALGMRSLSITVGFDVLKKEAPLPCIAHWRQRHFIVVYKVTNKHVYVSDPAFGLLKYSHAKFLEGWLYNQPQDGEGVLLLLEPAPAFYEADTTENDKKNDLFFLYNYVKPYRRFGLQLLAGLVATGIIQFLLPFLTQSVVDYGINTQNLQFIYIVLLGQLMLFFSQTVIGVLRSWILVHAGSRINMAILSDFLLKLLKLPMTFFDSRSPSDIMQRIEDTKRVENFLSSITLNAVFSFFTLLVFGTILAFYNFTIFLIFFVATVLYIVWILLFVKQRAILDYKRYDEARENKSSILQLINGIAEIKLNNSEKRRRWEWEAIQTRLFKISLKSVSYNQLQVSGSAFINELKNIIILVIAATEVIRGQITLGMMLAIQYILGQLNAPVSDFITFLQNSQDARLSLSRLAEIHRQKESGTESSSRSAGSVVSAAGSGIRLTNVSFQYGGPQSHFVLRNINLDIPGGKITAVVGASGSGKTSLLKLILKLYSPTKGNIQVGAQDLDQLDTPSWRRDCGTVMQNGYIFADTLGRNIAESSSDGSIDPIRLKEATNLANLRQLVDQLPMGYQTNLSWDGISLSGGELQRILIARAIYKNPAYLFFDEATSSLDANNEKEIMAKLYPYYEGRTVLIIAHRLSTVKHADKIVVLNNGEIVEEGNHEELVVRRGKYFELVRNQLELGN</sequence>
<keyword evidence="4 11" id="KW-0812">Transmembrane</keyword>
<dbReference type="FunFam" id="3.40.50.300:FF:000299">
    <property type="entry name" value="ABC transporter ATP-binding protein/permease"/>
    <property type="match status" value="1"/>
</dbReference>
<keyword evidence="2" id="KW-0813">Transport</keyword>
<organism evidence="15 16">
    <name type="scientific">Dinghuibacter silviterrae</name>
    <dbReference type="NCBI Taxonomy" id="1539049"/>
    <lineage>
        <taxon>Bacteria</taxon>
        <taxon>Pseudomonadati</taxon>
        <taxon>Bacteroidota</taxon>
        <taxon>Chitinophagia</taxon>
        <taxon>Chitinophagales</taxon>
        <taxon>Chitinophagaceae</taxon>
        <taxon>Dinghuibacter</taxon>
    </lineage>
</organism>
<dbReference type="EMBL" id="SODV01000002">
    <property type="protein sequence ID" value="TDW96667.1"/>
    <property type="molecule type" value="Genomic_DNA"/>
</dbReference>
<dbReference type="AlphaFoldDB" id="A0A4R8DGS2"/>
<feature type="transmembrane region" description="Helical" evidence="11">
    <location>
        <begin position="308"/>
        <end position="329"/>
    </location>
</feature>
<evidence type="ECO:0000256" key="5">
    <source>
        <dbReference type="ARBA" id="ARBA00022741"/>
    </source>
</evidence>
<feature type="domain" description="ABC transmembrane type-1" evidence="13">
    <location>
        <begin position="174"/>
        <end position="453"/>
    </location>
</feature>
<dbReference type="SMART" id="SM00382">
    <property type="entry name" value="AAA"/>
    <property type="match status" value="1"/>
</dbReference>
<dbReference type="InterPro" id="IPR011527">
    <property type="entry name" value="ABC1_TM_dom"/>
</dbReference>
<dbReference type="OrthoDB" id="9760358at2"/>
<feature type="transmembrane region" description="Helical" evidence="11">
    <location>
        <begin position="281"/>
        <end position="302"/>
    </location>
</feature>
<dbReference type="InterPro" id="IPR039421">
    <property type="entry name" value="Type_1_exporter"/>
</dbReference>
<dbReference type="PROSITE" id="PS00211">
    <property type="entry name" value="ABC_TRANSPORTER_1"/>
    <property type="match status" value="1"/>
</dbReference>
<dbReference type="InterPro" id="IPR003593">
    <property type="entry name" value="AAA+_ATPase"/>
</dbReference>
<dbReference type="GO" id="GO:0005886">
    <property type="term" value="C:plasma membrane"/>
    <property type="evidence" value="ECO:0007669"/>
    <property type="project" value="UniProtKB-SubCell"/>
</dbReference>
<feature type="domain" description="ABC transporter" evidence="12">
    <location>
        <begin position="490"/>
        <end position="728"/>
    </location>
</feature>
<accession>A0A4R8DGS2</accession>
<keyword evidence="5" id="KW-0547">Nucleotide-binding</keyword>
<dbReference type="GO" id="GO:0006508">
    <property type="term" value="P:proteolysis"/>
    <property type="evidence" value="ECO:0007669"/>
    <property type="project" value="InterPro"/>
</dbReference>
<evidence type="ECO:0000256" key="7">
    <source>
        <dbReference type="ARBA" id="ARBA00022927"/>
    </source>
</evidence>
<evidence type="ECO:0000256" key="9">
    <source>
        <dbReference type="ARBA" id="ARBA00023136"/>
    </source>
</evidence>
<keyword evidence="3" id="KW-1003">Cell membrane</keyword>
<dbReference type="SUPFAM" id="SSF90123">
    <property type="entry name" value="ABC transporter transmembrane region"/>
    <property type="match status" value="1"/>
</dbReference>
<evidence type="ECO:0000256" key="8">
    <source>
        <dbReference type="ARBA" id="ARBA00022989"/>
    </source>
</evidence>
<keyword evidence="7" id="KW-0653">Protein transport</keyword>
<dbReference type="PROSITE" id="PS50893">
    <property type="entry name" value="ABC_TRANSPORTER_2"/>
    <property type="match status" value="1"/>
</dbReference>
<dbReference type="SUPFAM" id="SSF52540">
    <property type="entry name" value="P-loop containing nucleoside triphosphate hydrolases"/>
    <property type="match status" value="1"/>
</dbReference>
<evidence type="ECO:0000313" key="15">
    <source>
        <dbReference type="EMBL" id="TDW96667.1"/>
    </source>
</evidence>
<dbReference type="Gene3D" id="3.40.50.300">
    <property type="entry name" value="P-loop containing nucleotide triphosphate hydrolases"/>
    <property type="match status" value="1"/>
</dbReference>
<keyword evidence="6 15" id="KW-0067">ATP-binding</keyword>
<dbReference type="InterPro" id="IPR027417">
    <property type="entry name" value="P-loop_NTPase"/>
</dbReference>
<evidence type="ECO:0000256" key="1">
    <source>
        <dbReference type="ARBA" id="ARBA00004651"/>
    </source>
</evidence>
<dbReference type="Gene3D" id="3.90.70.10">
    <property type="entry name" value="Cysteine proteinases"/>
    <property type="match status" value="1"/>
</dbReference>
<dbReference type="PROSITE" id="PS50990">
    <property type="entry name" value="PEPTIDASE_C39"/>
    <property type="match status" value="1"/>
</dbReference>
<dbReference type="Gene3D" id="1.20.1560.10">
    <property type="entry name" value="ABC transporter type 1, transmembrane domain"/>
    <property type="match status" value="1"/>
</dbReference>
<evidence type="ECO:0000313" key="16">
    <source>
        <dbReference type="Proteomes" id="UP000294498"/>
    </source>
</evidence>
<gene>
    <name evidence="15" type="ORF">EDB95_4502</name>
</gene>
<dbReference type="InterPro" id="IPR036640">
    <property type="entry name" value="ABC1_TM_sf"/>
</dbReference>
<dbReference type="PANTHER" id="PTHR24221:SF654">
    <property type="entry name" value="ATP-BINDING CASSETTE SUB-FAMILY B MEMBER 6"/>
    <property type="match status" value="1"/>
</dbReference>
<evidence type="ECO:0000259" key="14">
    <source>
        <dbReference type="PROSITE" id="PS50990"/>
    </source>
</evidence>